<dbReference type="AlphaFoldDB" id="A0A4D6M8E4"/>
<feature type="region of interest" description="Disordered" evidence="1">
    <location>
        <begin position="60"/>
        <end position="86"/>
    </location>
</feature>
<feature type="region of interest" description="Disordered" evidence="1">
    <location>
        <begin position="121"/>
        <end position="143"/>
    </location>
</feature>
<protein>
    <submittedName>
        <fullName evidence="2">Uncharacterized protein</fullName>
    </submittedName>
</protein>
<evidence type="ECO:0000313" key="3">
    <source>
        <dbReference type="Proteomes" id="UP000501690"/>
    </source>
</evidence>
<name>A0A4D6M8E4_VIGUN</name>
<feature type="region of interest" description="Disordered" evidence="1">
    <location>
        <begin position="159"/>
        <end position="183"/>
    </location>
</feature>
<proteinExistence type="predicted"/>
<feature type="compositionally biased region" description="Polar residues" evidence="1">
    <location>
        <begin position="67"/>
        <end position="86"/>
    </location>
</feature>
<gene>
    <name evidence="2" type="ORF">DEO72_LG6g1488</name>
</gene>
<accession>A0A4D6M8E4</accession>
<dbReference type="EMBL" id="CP039350">
    <property type="protein sequence ID" value="QCD96778.1"/>
    <property type="molecule type" value="Genomic_DNA"/>
</dbReference>
<reference evidence="2 3" key="1">
    <citation type="submission" date="2019-04" db="EMBL/GenBank/DDBJ databases">
        <title>An improved genome assembly and genetic linkage map for asparagus bean, Vigna unguiculata ssp. sesquipedialis.</title>
        <authorList>
            <person name="Xia Q."/>
            <person name="Zhang R."/>
            <person name="Dong Y."/>
        </authorList>
    </citation>
    <scope>NUCLEOTIDE SEQUENCE [LARGE SCALE GENOMIC DNA]</scope>
    <source>
        <tissue evidence="2">Leaf</tissue>
    </source>
</reference>
<sequence>MRREIHDWWHESVDSERWGVIIAVESFAMNNDGIVCDFMGKVKQTSESYYSRSPQEWNGFLSPTPAPHTTSTISAPSSSLQFKTPRTASRRSSVFCSQLYPQLKSDATSKRRRTNQLLSLRQEHGTAQEPHGVGAIQGVRSEKRRREMKHCVFEIRGLREGEGEVAHKNQGVGREIEEENARS</sequence>
<organism evidence="2 3">
    <name type="scientific">Vigna unguiculata</name>
    <name type="common">Cowpea</name>
    <dbReference type="NCBI Taxonomy" id="3917"/>
    <lineage>
        <taxon>Eukaryota</taxon>
        <taxon>Viridiplantae</taxon>
        <taxon>Streptophyta</taxon>
        <taxon>Embryophyta</taxon>
        <taxon>Tracheophyta</taxon>
        <taxon>Spermatophyta</taxon>
        <taxon>Magnoliopsida</taxon>
        <taxon>eudicotyledons</taxon>
        <taxon>Gunneridae</taxon>
        <taxon>Pentapetalae</taxon>
        <taxon>rosids</taxon>
        <taxon>fabids</taxon>
        <taxon>Fabales</taxon>
        <taxon>Fabaceae</taxon>
        <taxon>Papilionoideae</taxon>
        <taxon>50 kb inversion clade</taxon>
        <taxon>NPAAA clade</taxon>
        <taxon>indigoferoid/millettioid clade</taxon>
        <taxon>Phaseoleae</taxon>
        <taxon>Vigna</taxon>
    </lineage>
</organism>
<evidence type="ECO:0000313" key="2">
    <source>
        <dbReference type="EMBL" id="QCD96778.1"/>
    </source>
</evidence>
<keyword evidence="3" id="KW-1185">Reference proteome</keyword>
<evidence type="ECO:0000256" key="1">
    <source>
        <dbReference type="SAM" id="MobiDB-lite"/>
    </source>
</evidence>
<dbReference type="Proteomes" id="UP000501690">
    <property type="component" value="Linkage Group LG6"/>
</dbReference>